<keyword evidence="2" id="KW-0472">Membrane</keyword>
<dbReference type="InterPro" id="IPR038789">
    <property type="entry name" value="LPA2-like"/>
</dbReference>
<evidence type="ECO:0000256" key="2">
    <source>
        <dbReference type="SAM" id="Phobius"/>
    </source>
</evidence>
<comment type="caution">
    <text evidence="3">The sequence shown here is derived from an EMBL/GenBank/DDBJ whole genome shotgun (WGS) entry which is preliminary data.</text>
</comment>
<evidence type="ECO:0000256" key="1">
    <source>
        <dbReference type="SAM" id="MobiDB-lite"/>
    </source>
</evidence>
<name>A0A8T0I6W1_CERPU</name>
<dbReference type="PANTHER" id="PTHR37385">
    <property type="entry name" value="PROTEIN LOW PSII ACCUMULATION 2, CHLOROPLASTIC"/>
    <property type="match status" value="1"/>
</dbReference>
<evidence type="ECO:0000313" key="4">
    <source>
        <dbReference type="Proteomes" id="UP000822688"/>
    </source>
</evidence>
<dbReference type="Proteomes" id="UP000822688">
    <property type="component" value="Chromosome 4"/>
</dbReference>
<protein>
    <submittedName>
        <fullName evidence="3">Uncharacterized protein</fullName>
    </submittedName>
</protein>
<proteinExistence type="predicted"/>
<gene>
    <name evidence="3" type="ORF">KC19_4G008900</name>
</gene>
<dbReference type="EMBL" id="CM026424">
    <property type="protein sequence ID" value="KAG0578248.1"/>
    <property type="molecule type" value="Genomic_DNA"/>
</dbReference>
<dbReference type="PANTHER" id="PTHR37385:SF2">
    <property type="entry name" value="PROTEIN LPA2"/>
    <property type="match status" value="1"/>
</dbReference>
<keyword evidence="2" id="KW-1133">Transmembrane helix</keyword>
<reference evidence="3" key="1">
    <citation type="submission" date="2020-06" db="EMBL/GenBank/DDBJ databases">
        <title>WGS assembly of Ceratodon purpureus strain R40.</title>
        <authorList>
            <person name="Carey S.B."/>
            <person name="Jenkins J."/>
            <person name="Shu S."/>
            <person name="Lovell J.T."/>
            <person name="Sreedasyam A."/>
            <person name="Maumus F."/>
            <person name="Tiley G.P."/>
            <person name="Fernandez-Pozo N."/>
            <person name="Barry K."/>
            <person name="Chen C."/>
            <person name="Wang M."/>
            <person name="Lipzen A."/>
            <person name="Daum C."/>
            <person name="Saski C.A."/>
            <person name="Payton A.C."/>
            <person name="Mcbreen J.C."/>
            <person name="Conrad R.E."/>
            <person name="Kollar L.M."/>
            <person name="Olsson S."/>
            <person name="Huttunen S."/>
            <person name="Landis J.B."/>
            <person name="Wickett N.J."/>
            <person name="Johnson M.G."/>
            <person name="Rensing S.A."/>
            <person name="Grimwood J."/>
            <person name="Schmutz J."/>
            <person name="Mcdaniel S.F."/>
        </authorList>
    </citation>
    <scope>NUCLEOTIDE SEQUENCE</scope>
    <source>
        <strain evidence="3">R40</strain>
    </source>
</reference>
<feature type="compositionally biased region" description="Low complexity" evidence="1">
    <location>
        <begin position="69"/>
        <end position="88"/>
    </location>
</feature>
<dbReference type="AlphaFoldDB" id="A0A8T0I6W1"/>
<keyword evidence="4" id="KW-1185">Reference proteome</keyword>
<evidence type="ECO:0000313" key="3">
    <source>
        <dbReference type="EMBL" id="KAG0578248.1"/>
    </source>
</evidence>
<feature type="transmembrane region" description="Helical" evidence="2">
    <location>
        <begin position="176"/>
        <end position="197"/>
    </location>
</feature>
<accession>A0A8T0I6W1</accession>
<keyword evidence="2" id="KW-0812">Transmembrane</keyword>
<sequence>MASTALMRRIPALVVSSRQVAHLVKSSRGVVGVSRLALPRLRQVGSRGRVVRVRGFAGEGGASGEEEASSAGENGKSAAAVADSASGSTKGFGASARPGAAKPASKDKKKAATIRRSAPEKPLIQSAPADNQVSQLETAYVVSLAFLFGLIFVEGLALAASGFLPEEWDQFFVNTLYPSFTPTVGLFLLLAAGYGVFKYLGLDSSQK</sequence>
<feature type="region of interest" description="Disordered" evidence="1">
    <location>
        <begin position="60"/>
        <end position="126"/>
    </location>
</feature>
<feature type="transmembrane region" description="Helical" evidence="2">
    <location>
        <begin position="139"/>
        <end position="164"/>
    </location>
</feature>
<organism evidence="3 4">
    <name type="scientific">Ceratodon purpureus</name>
    <name type="common">Fire moss</name>
    <name type="synonym">Dicranum purpureum</name>
    <dbReference type="NCBI Taxonomy" id="3225"/>
    <lineage>
        <taxon>Eukaryota</taxon>
        <taxon>Viridiplantae</taxon>
        <taxon>Streptophyta</taxon>
        <taxon>Embryophyta</taxon>
        <taxon>Bryophyta</taxon>
        <taxon>Bryophytina</taxon>
        <taxon>Bryopsida</taxon>
        <taxon>Dicranidae</taxon>
        <taxon>Pseudoditrichales</taxon>
        <taxon>Ditrichaceae</taxon>
        <taxon>Ceratodon</taxon>
    </lineage>
</organism>
<dbReference type="GO" id="GO:0009507">
    <property type="term" value="C:chloroplast"/>
    <property type="evidence" value="ECO:0007669"/>
    <property type="project" value="TreeGrafter"/>
</dbReference>